<dbReference type="SUPFAM" id="SSF52540">
    <property type="entry name" value="P-loop containing nucleoside triphosphate hydrolases"/>
    <property type="match status" value="1"/>
</dbReference>
<feature type="repeat" description="WD" evidence="3">
    <location>
        <begin position="940"/>
        <end position="980"/>
    </location>
</feature>
<evidence type="ECO:0000259" key="4">
    <source>
        <dbReference type="PROSITE" id="PS50104"/>
    </source>
</evidence>
<dbReference type="SUPFAM" id="SSF52200">
    <property type="entry name" value="Toll/Interleukin receptor TIR domain"/>
    <property type="match status" value="1"/>
</dbReference>
<feature type="repeat" description="WD" evidence="3">
    <location>
        <begin position="1029"/>
        <end position="1069"/>
    </location>
</feature>
<name>A0A0S4QVP7_9ACTN</name>
<evidence type="ECO:0000256" key="1">
    <source>
        <dbReference type="ARBA" id="ARBA00022574"/>
    </source>
</evidence>
<dbReference type="InterPro" id="IPR001680">
    <property type="entry name" value="WD40_rpt"/>
</dbReference>
<proteinExistence type="predicted"/>
<keyword evidence="1 3" id="KW-0853">WD repeat</keyword>
<feature type="domain" description="TIR" evidence="4">
    <location>
        <begin position="66"/>
        <end position="190"/>
    </location>
</feature>
<dbReference type="InterPro" id="IPR019775">
    <property type="entry name" value="WD40_repeat_CS"/>
</dbReference>
<dbReference type="InterPro" id="IPR049052">
    <property type="entry name" value="nSTAND1"/>
</dbReference>
<dbReference type="InterPro" id="IPR000157">
    <property type="entry name" value="TIR_dom"/>
</dbReference>
<evidence type="ECO:0000313" key="5">
    <source>
        <dbReference type="EMBL" id="CUU59215.1"/>
    </source>
</evidence>
<feature type="repeat" description="WD" evidence="3">
    <location>
        <begin position="766"/>
        <end position="806"/>
    </location>
</feature>
<dbReference type="Proteomes" id="UP000198802">
    <property type="component" value="Unassembled WGS sequence"/>
</dbReference>
<organism evidence="5 6">
    <name type="scientific">Parafrankia irregularis</name>
    <dbReference type="NCBI Taxonomy" id="795642"/>
    <lineage>
        <taxon>Bacteria</taxon>
        <taxon>Bacillati</taxon>
        <taxon>Actinomycetota</taxon>
        <taxon>Actinomycetes</taxon>
        <taxon>Frankiales</taxon>
        <taxon>Frankiaceae</taxon>
        <taxon>Parafrankia</taxon>
    </lineage>
</organism>
<dbReference type="SUPFAM" id="SSF50978">
    <property type="entry name" value="WD40 repeat-like"/>
    <property type="match status" value="1"/>
</dbReference>
<dbReference type="Gene3D" id="2.130.10.10">
    <property type="entry name" value="YVTN repeat-like/Quinoprotein amine dehydrogenase"/>
    <property type="match status" value="3"/>
</dbReference>
<dbReference type="EMBL" id="FAOZ01000025">
    <property type="protein sequence ID" value="CUU59215.1"/>
    <property type="molecule type" value="Genomic_DNA"/>
</dbReference>
<dbReference type="Pfam" id="PF13676">
    <property type="entry name" value="TIR_2"/>
    <property type="match status" value="1"/>
</dbReference>
<dbReference type="GO" id="GO:0007165">
    <property type="term" value="P:signal transduction"/>
    <property type="evidence" value="ECO:0007669"/>
    <property type="project" value="InterPro"/>
</dbReference>
<dbReference type="InterPro" id="IPR020472">
    <property type="entry name" value="WD40_PAC1"/>
</dbReference>
<accession>A0A0S4QVP7</accession>
<feature type="repeat" description="WD" evidence="3">
    <location>
        <begin position="985"/>
        <end position="1017"/>
    </location>
</feature>
<dbReference type="PANTHER" id="PTHR22847">
    <property type="entry name" value="WD40 REPEAT PROTEIN"/>
    <property type="match status" value="1"/>
</dbReference>
<dbReference type="Gene3D" id="3.40.50.300">
    <property type="entry name" value="P-loop containing nucleotide triphosphate hydrolases"/>
    <property type="match status" value="1"/>
</dbReference>
<dbReference type="PROSITE" id="PS50104">
    <property type="entry name" value="TIR"/>
    <property type="match status" value="1"/>
</dbReference>
<keyword evidence="6" id="KW-1185">Reference proteome</keyword>
<protein>
    <submittedName>
        <fullName evidence="5">WD domain-containing protein, G-beta repeat-containing protein</fullName>
    </submittedName>
</protein>
<dbReference type="PROSITE" id="PS50082">
    <property type="entry name" value="WD_REPEATS_2"/>
    <property type="match status" value="5"/>
</dbReference>
<dbReference type="Pfam" id="PF00400">
    <property type="entry name" value="WD40"/>
    <property type="match status" value="4"/>
</dbReference>
<dbReference type="AlphaFoldDB" id="A0A0S4QVP7"/>
<evidence type="ECO:0000256" key="3">
    <source>
        <dbReference type="PROSITE-ProRule" id="PRU00221"/>
    </source>
</evidence>
<feature type="repeat" description="WD" evidence="3">
    <location>
        <begin position="894"/>
        <end position="925"/>
    </location>
</feature>
<keyword evidence="2" id="KW-0677">Repeat</keyword>
<dbReference type="InterPro" id="IPR015943">
    <property type="entry name" value="WD40/YVTN_repeat-like_dom_sf"/>
</dbReference>
<dbReference type="InterPro" id="IPR027417">
    <property type="entry name" value="P-loop_NTPase"/>
</dbReference>
<sequence length="1109" mass="119301">MYLKQAAWERFSDAGPPPAPGRFSVTRCSERRLRPLRAAFFDWRVVWDPGRVVTKADAPAAPQPGGGVDFLVSYIETDEEWAAWIAWQLEEAGFRVRFEAWDLSVGMHRTGEQHRALVEAKRIVAVVSASYLASKRKAPEWQAALAESLPGDRPKLLPIRVEDFSLQGLLLDRVSADLFGIDETTARERLLAAVHGAKKPEYVPAFPGKPDIGVGRKAPYFPGQYQERGSAWPPGRSPFPGLAAFDASLAAVFRGRDADIRRLVDTLTSPAGDSTGLVAVVGQSGCGKSSLVAAGLVPTVTEDPYHWLVVPSLAPGNRPLVALADALAEVARDHGLNWDRKQLTSQLTEPGAIAEVTRELLAAARPAPRLLIVIDQAEELLVRASPNSRKEFLAVLAAASAGLVRVVATVRSEYLGRLVEEAAQVGLPVRTEAILPLTQEMLRLVVSEPARLAGLTIDDQLVARLVTDTGDGQALPLLAFILQRLYVQACRAGTTTLSDVLYETTGGVRSALIEHANVALDKAATATGRSRDEVLDGLLQLVSVDTDGRPTRHRLPLDGLNDRIHSTLAPFIAHRLLTVDAAPGGPATIDIAHERLLADWSSLATAIDQRSDQLRLRSQADTAAADWDYYGRPLKRLWSLPLAGEALATFNSDDLTPITHAFLIDSCRQGRRVRTRNWTVVVGLLVVLIVLAVYGLQMRDTAEERDRARIADQLLVRADSIRVKDPALALRLVVAAYDVGPRSHRDRIRGNLLGILADTPTLRTTITGHSSQVWVTAFGLDGILASAANDGTVLLWDVADGVNPRQVGSFSTGDAGLTAMTFSLNGLIATVGENGAQLWDVTDPDNPQQLDASFIGSADDLVFGPGGVLAAVNGKTVQLWDVTDPASPQRGGSLTGHTDDVSTLVFGPNGIIATASWDTTVRLWDATDPNHPYQRGEPLTTTYGSSVTSVTFGPNGILASASDDGTVRLWDVSDLDSSHQVGGSLTGHTNADAKVAFGSDGLLATADERTVQLWDVSDPINPHQVGKPLAGHTDSISWLTFGPDGLLATASWDTTVRLWDVSSLRQLRADVVETACQRAGGGLNEKEWDRYLSNVPYRNTCGPVHDGSK</sequence>
<dbReference type="PROSITE" id="PS50294">
    <property type="entry name" value="WD_REPEATS_REGION"/>
    <property type="match status" value="4"/>
</dbReference>
<evidence type="ECO:0000256" key="2">
    <source>
        <dbReference type="ARBA" id="ARBA00022737"/>
    </source>
</evidence>
<gene>
    <name evidence="5" type="ORF">Ga0074812_125106</name>
</gene>
<reference evidence="6" key="1">
    <citation type="submission" date="2015-11" db="EMBL/GenBank/DDBJ databases">
        <authorList>
            <person name="Varghese N."/>
        </authorList>
    </citation>
    <scope>NUCLEOTIDE SEQUENCE [LARGE SCALE GENOMIC DNA]</scope>
    <source>
        <strain evidence="6">DSM 45899</strain>
    </source>
</reference>
<dbReference type="Gene3D" id="3.40.50.10140">
    <property type="entry name" value="Toll/interleukin-1 receptor homology (TIR) domain"/>
    <property type="match status" value="1"/>
</dbReference>
<dbReference type="PROSITE" id="PS00678">
    <property type="entry name" value="WD_REPEATS_1"/>
    <property type="match status" value="3"/>
</dbReference>
<dbReference type="PANTHER" id="PTHR22847:SF637">
    <property type="entry name" value="WD REPEAT DOMAIN 5B"/>
    <property type="match status" value="1"/>
</dbReference>
<dbReference type="InterPro" id="IPR036322">
    <property type="entry name" value="WD40_repeat_dom_sf"/>
</dbReference>
<dbReference type="InterPro" id="IPR035897">
    <property type="entry name" value="Toll_tir_struct_dom_sf"/>
</dbReference>
<evidence type="ECO:0000313" key="6">
    <source>
        <dbReference type="Proteomes" id="UP000198802"/>
    </source>
</evidence>
<dbReference type="Pfam" id="PF20703">
    <property type="entry name" value="nSTAND1"/>
    <property type="match status" value="1"/>
</dbReference>
<dbReference type="CDD" id="cd00200">
    <property type="entry name" value="WD40"/>
    <property type="match status" value="1"/>
</dbReference>
<dbReference type="PRINTS" id="PR00320">
    <property type="entry name" value="GPROTEINBRPT"/>
</dbReference>
<dbReference type="SMART" id="SM00320">
    <property type="entry name" value="WD40"/>
    <property type="match status" value="7"/>
</dbReference>